<dbReference type="PANTHER" id="PTHR33755:SF6">
    <property type="entry name" value="PLASMID STABILIZATION SYSTEM PROTEIN"/>
    <property type="match status" value="1"/>
</dbReference>
<protein>
    <recommendedName>
        <fullName evidence="5">Toxin ParE1/3/4</fullName>
    </recommendedName>
</protein>
<dbReference type="RefSeq" id="WP_188912804.1">
    <property type="nucleotide sequence ID" value="NZ_BMIQ01000010.1"/>
</dbReference>
<organism evidence="3 4">
    <name type="scientific">Aureimonas endophytica</name>
    <dbReference type="NCBI Taxonomy" id="2027858"/>
    <lineage>
        <taxon>Bacteria</taxon>
        <taxon>Pseudomonadati</taxon>
        <taxon>Pseudomonadota</taxon>
        <taxon>Alphaproteobacteria</taxon>
        <taxon>Hyphomicrobiales</taxon>
        <taxon>Aurantimonadaceae</taxon>
        <taxon>Aureimonas</taxon>
    </lineage>
</organism>
<dbReference type="EMBL" id="BMIQ01000010">
    <property type="protein sequence ID" value="GGE21819.1"/>
    <property type="molecule type" value="Genomic_DNA"/>
</dbReference>
<proteinExistence type="inferred from homology"/>
<keyword evidence="4" id="KW-1185">Reference proteome</keyword>
<name>A0A917ED12_9HYPH</name>
<dbReference type="InterPro" id="IPR007712">
    <property type="entry name" value="RelE/ParE_toxin"/>
</dbReference>
<dbReference type="Pfam" id="PF05016">
    <property type="entry name" value="ParE_toxin"/>
    <property type="match status" value="1"/>
</dbReference>
<evidence type="ECO:0000256" key="1">
    <source>
        <dbReference type="ARBA" id="ARBA00006226"/>
    </source>
</evidence>
<dbReference type="InterPro" id="IPR051803">
    <property type="entry name" value="TA_system_RelE-like_toxin"/>
</dbReference>
<comment type="similarity">
    <text evidence="1">Belongs to the RelE toxin family.</text>
</comment>
<reference evidence="3" key="2">
    <citation type="submission" date="2020-09" db="EMBL/GenBank/DDBJ databases">
        <authorList>
            <person name="Sun Q."/>
            <person name="Zhou Y."/>
        </authorList>
    </citation>
    <scope>NUCLEOTIDE SEQUENCE</scope>
    <source>
        <strain evidence="3">CGMCC 1.15367</strain>
    </source>
</reference>
<evidence type="ECO:0000256" key="2">
    <source>
        <dbReference type="ARBA" id="ARBA00022649"/>
    </source>
</evidence>
<evidence type="ECO:0008006" key="5">
    <source>
        <dbReference type="Google" id="ProtNLM"/>
    </source>
</evidence>
<dbReference type="Gene3D" id="3.30.2310.20">
    <property type="entry name" value="RelE-like"/>
    <property type="match status" value="1"/>
</dbReference>
<dbReference type="PANTHER" id="PTHR33755">
    <property type="entry name" value="TOXIN PARE1-RELATED"/>
    <property type="match status" value="1"/>
</dbReference>
<dbReference type="InterPro" id="IPR035093">
    <property type="entry name" value="RelE/ParE_toxin_dom_sf"/>
</dbReference>
<dbReference type="Proteomes" id="UP000644699">
    <property type="component" value="Unassembled WGS sequence"/>
</dbReference>
<keyword evidence="2" id="KW-1277">Toxin-antitoxin system</keyword>
<evidence type="ECO:0000313" key="4">
    <source>
        <dbReference type="Proteomes" id="UP000644699"/>
    </source>
</evidence>
<dbReference type="AlphaFoldDB" id="A0A917ED12"/>
<gene>
    <name evidence="3" type="ORF">GCM10011390_46460</name>
</gene>
<evidence type="ECO:0000313" key="3">
    <source>
        <dbReference type="EMBL" id="GGE21819.1"/>
    </source>
</evidence>
<accession>A0A917ED12</accession>
<sequence>MFRRVLLHRLAERDLDAILSHVAMDSLANAEAFVDRIEDRCLSLSEMPHWGRRRRDLPGDVRELVFEGRVVIVYAIGSAEITILRILYGGRNAPSVPPIPDD</sequence>
<comment type="caution">
    <text evidence="3">The sequence shown here is derived from an EMBL/GenBank/DDBJ whole genome shotgun (WGS) entry which is preliminary data.</text>
</comment>
<reference evidence="3" key="1">
    <citation type="journal article" date="2014" name="Int. J. Syst. Evol. Microbiol.">
        <title>Complete genome sequence of Corynebacterium casei LMG S-19264T (=DSM 44701T), isolated from a smear-ripened cheese.</title>
        <authorList>
            <consortium name="US DOE Joint Genome Institute (JGI-PGF)"/>
            <person name="Walter F."/>
            <person name="Albersmeier A."/>
            <person name="Kalinowski J."/>
            <person name="Ruckert C."/>
        </authorList>
    </citation>
    <scope>NUCLEOTIDE SEQUENCE</scope>
    <source>
        <strain evidence="3">CGMCC 1.15367</strain>
    </source>
</reference>